<dbReference type="EMBL" id="KZ559129">
    <property type="protein sequence ID" value="PLB39441.1"/>
    <property type="molecule type" value="Genomic_DNA"/>
</dbReference>
<keyword evidence="3" id="KW-1185">Reference proteome</keyword>
<dbReference type="GeneID" id="36523862"/>
<keyword evidence="1" id="KW-0812">Transmembrane</keyword>
<proteinExistence type="predicted"/>
<dbReference type="AlphaFoldDB" id="A0A2I2FFQ2"/>
<accession>A0A2I2FFQ2</accession>
<protein>
    <submittedName>
        <fullName evidence="2">Uncharacterized protein</fullName>
    </submittedName>
</protein>
<reference evidence="2 3" key="1">
    <citation type="submission" date="2017-12" db="EMBL/GenBank/DDBJ databases">
        <authorList>
            <consortium name="DOE Joint Genome Institute"/>
            <person name="Haridas S."/>
            <person name="Kjaerbolling I."/>
            <person name="Vesth T.C."/>
            <person name="Frisvad J.C."/>
            <person name="Nybo J.L."/>
            <person name="Theobald S."/>
            <person name="Kuo A."/>
            <person name="Bowyer P."/>
            <person name="Matsuda Y."/>
            <person name="Mondo S."/>
            <person name="Lyhne E.K."/>
            <person name="Kogle M.E."/>
            <person name="Clum A."/>
            <person name="Lipzen A."/>
            <person name="Salamov A."/>
            <person name="Ngan C.Y."/>
            <person name="Daum C."/>
            <person name="Chiniquy J."/>
            <person name="Barry K."/>
            <person name="LaButti K."/>
            <person name="Simmons B.A."/>
            <person name="Magnuson J.K."/>
            <person name="Mortensen U.H."/>
            <person name="Larsen T.O."/>
            <person name="Grigoriev I.V."/>
            <person name="Baker S.E."/>
            <person name="Andersen M.R."/>
            <person name="Nordberg H.P."/>
            <person name="Cantor M.N."/>
            <person name="Hua S.X."/>
        </authorList>
    </citation>
    <scope>NUCLEOTIDE SEQUENCE [LARGE SCALE GENOMIC DNA]</scope>
    <source>
        <strain evidence="2 3">CBS 102.13</strain>
    </source>
</reference>
<evidence type="ECO:0000256" key="1">
    <source>
        <dbReference type="SAM" id="Phobius"/>
    </source>
</evidence>
<feature type="transmembrane region" description="Helical" evidence="1">
    <location>
        <begin position="68"/>
        <end position="88"/>
    </location>
</feature>
<name>A0A2I2FFQ2_ASPCN</name>
<dbReference type="OrthoDB" id="10526345at2759"/>
<keyword evidence="1" id="KW-1133">Transmembrane helix</keyword>
<dbReference type="Proteomes" id="UP000234585">
    <property type="component" value="Unassembled WGS sequence"/>
</dbReference>
<sequence length="94" mass="10838">MEEPLGGNEASGNRLFFPCWFHEHSLFFSFSLCFPLSFTSYSTRFHSSPTQRSFPISFVLTITIPDRFRIVITGFIVTVCLYSSTVLFRVDLHC</sequence>
<evidence type="ECO:0000313" key="3">
    <source>
        <dbReference type="Proteomes" id="UP000234585"/>
    </source>
</evidence>
<keyword evidence="1" id="KW-0472">Membrane</keyword>
<organism evidence="2 3">
    <name type="scientific">Aspergillus candidus</name>
    <dbReference type="NCBI Taxonomy" id="41067"/>
    <lineage>
        <taxon>Eukaryota</taxon>
        <taxon>Fungi</taxon>
        <taxon>Dikarya</taxon>
        <taxon>Ascomycota</taxon>
        <taxon>Pezizomycotina</taxon>
        <taxon>Eurotiomycetes</taxon>
        <taxon>Eurotiomycetidae</taxon>
        <taxon>Eurotiales</taxon>
        <taxon>Aspergillaceae</taxon>
        <taxon>Aspergillus</taxon>
        <taxon>Aspergillus subgen. Circumdati</taxon>
    </lineage>
</organism>
<dbReference type="RefSeq" id="XP_024673453.1">
    <property type="nucleotide sequence ID" value="XM_024816702.1"/>
</dbReference>
<evidence type="ECO:0000313" key="2">
    <source>
        <dbReference type="EMBL" id="PLB39441.1"/>
    </source>
</evidence>
<feature type="transmembrane region" description="Helical" evidence="1">
    <location>
        <begin position="26"/>
        <end position="47"/>
    </location>
</feature>
<gene>
    <name evidence="2" type="ORF">BDW47DRAFT_12737</name>
</gene>